<dbReference type="InterPro" id="IPR012999">
    <property type="entry name" value="Pyr_OxRdtase_I_AS"/>
</dbReference>
<evidence type="ECO:0000256" key="6">
    <source>
        <dbReference type="ARBA" id="ARBA00023002"/>
    </source>
</evidence>
<comment type="similarity">
    <text evidence="1 11">Belongs to the class-I pyridine nucleotide-disulfide oxidoreductase family.</text>
</comment>
<evidence type="ECO:0000256" key="8">
    <source>
        <dbReference type="ARBA" id="ARBA00023157"/>
    </source>
</evidence>
<evidence type="ECO:0000256" key="7">
    <source>
        <dbReference type="ARBA" id="ARBA00023027"/>
    </source>
</evidence>
<comment type="miscellaneous">
    <text evidence="11">The active site is a redox-active disulfide bond.</text>
</comment>
<evidence type="ECO:0000256" key="1">
    <source>
        <dbReference type="ARBA" id="ARBA00007532"/>
    </source>
</evidence>
<dbReference type="SUPFAM" id="SSF55424">
    <property type="entry name" value="FAD/NAD-linked reductases, dimerisation (C-terminal) domain"/>
    <property type="match status" value="1"/>
</dbReference>
<dbReference type="PRINTS" id="PR00368">
    <property type="entry name" value="FADPNR"/>
</dbReference>
<evidence type="ECO:0000259" key="13">
    <source>
        <dbReference type="Pfam" id="PF07992"/>
    </source>
</evidence>
<reference evidence="14" key="1">
    <citation type="submission" date="2024-04" db="EMBL/GenBank/DDBJ databases">
        <authorList>
            <person name="Manzano-Marin A."/>
            <person name="Manzano-Marin A."/>
            <person name="Alejandro Manzano Marin A."/>
        </authorList>
    </citation>
    <scope>NUCLEOTIDE SEQUENCE [LARGE SCALE GENOMIC DNA]</scope>
    <source>
        <strain evidence="14">TABTEA</strain>
    </source>
</reference>
<dbReference type="Pfam" id="PF07992">
    <property type="entry name" value="Pyr_redox_2"/>
    <property type="match status" value="1"/>
</dbReference>
<name>A0ABP1CFH4_9GAMM</name>
<dbReference type="Proteomes" id="UP001497533">
    <property type="component" value="Chromosome"/>
</dbReference>
<dbReference type="InterPro" id="IPR001100">
    <property type="entry name" value="Pyr_nuc-diS_OxRdtase"/>
</dbReference>
<dbReference type="InterPro" id="IPR004099">
    <property type="entry name" value="Pyr_nucl-diS_OxRdtase_dimer"/>
</dbReference>
<dbReference type="InterPro" id="IPR006258">
    <property type="entry name" value="Lipoamide_DH"/>
</dbReference>
<keyword evidence="9 11" id="KW-0676">Redox-active center</keyword>
<evidence type="ECO:0000256" key="2">
    <source>
        <dbReference type="ARBA" id="ARBA00012608"/>
    </source>
</evidence>
<evidence type="ECO:0000259" key="12">
    <source>
        <dbReference type="Pfam" id="PF02852"/>
    </source>
</evidence>
<evidence type="ECO:0000256" key="9">
    <source>
        <dbReference type="ARBA" id="ARBA00023284"/>
    </source>
</evidence>
<dbReference type="GO" id="GO:0004148">
    <property type="term" value="F:dihydrolipoyl dehydrogenase (NADH) activity"/>
    <property type="evidence" value="ECO:0007669"/>
    <property type="project" value="UniProtKB-EC"/>
</dbReference>
<keyword evidence="7 11" id="KW-0520">NAD</keyword>
<dbReference type="SUPFAM" id="SSF51905">
    <property type="entry name" value="FAD/NAD(P)-binding domain"/>
    <property type="match status" value="1"/>
</dbReference>
<comment type="cofactor">
    <cofactor evidence="11">
        <name>FAD</name>
        <dbReference type="ChEBI" id="CHEBI:57692"/>
    </cofactor>
    <text evidence="11">Binds 1 FAD per subunit.</text>
</comment>
<dbReference type="InterPro" id="IPR036188">
    <property type="entry name" value="FAD/NAD-bd_sf"/>
</dbReference>
<evidence type="ECO:0000313" key="15">
    <source>
        <dbReference type="Proteomes" id="UP001497533"/>
    </source>
</evidence>
<dbReference type="NCBIfam" id="TIGR01350">
    <property type="entry name" value="lipoamide_DH"/>
    <property type="match status" value="1"/>
</dbReference>
<keyword evidence="15" id="KW-1185">Reference proteome</keyword>
<protein>
    <recommendedName>
        <fullName evidence="3 11">Dihydrolipoyl dehydrogenase</fullName>
        <ecNumber evidence="2 11">1.8.1.4</ecNumber>
    </recommendedName>
</protein>
<dbReference type="PANTHER" id="PTHR22912:SF160">
    <property type="entry name" value="DIHYDROLIPOYL DEHYDROGENASE"/>
    <property type="match status" value="1"/>
</dbReference>
<organism evidence="14 15">
    <name type="scientific">Candidatus Providencia siddallii</name>
    <dbReference type="NCBI Taxonomy" id="1715285"/>
    <lineage>
        <taxon>Bacteria</taxon>
        <taxon>Pseudomonadati</taxon>
        <taxon>Pseudomonadota</taxon>
        <taxon>Gammaproteobacteria</taxon>
        <taxon>Enterobacterales</taxon>
        <taxon>Morganellaceae</taxon>
        <taxon>Providencia</taxon>
    </lineage>
</organism>
<dbReference type="PRINTS" id="PR00411">
    <property type="entry name" value="PNDRDTASEI"/>
</dbReference>
<dbReference type="PROSITE" id="PS00076">
    <property type="entry name" value="PYRIDINE_REDOX_1"/>
    <property type="match status" value="1"/>
</dbReference>
<dbReference type="PIRSF" id="PIRSF000350">
    <property type="entry name" value="Mercury_reductase_MerA"/>
    <property type="match status" value="1"/>
</dbReference>
<dbReference type="Gene3D" id="3.30.390.30">
    <property type="match status" value="1"/>
</dbReference>
<dbReference type="EMBL" id="OZ034688">
    <property type="protein sequence ID" value="CAL1329207.1"/>
    <property type="molecule type" value="Genomic_DNA"/>
</dbReference>
<evidence type="ECO:0000256" key="11">
    <source>
        <dbReference type="RuleBase" id="RU003692"/>
    </source>
</evidence>
<gene>
    <name evidence="14" type="primary">lpdA</name>
    <name evidence="14" type="ORF">PRHACTZTBTEA_285</name>
</gene>
<keyword evidence="5 11" id="KW-0274">FAD</keyword>
<dbReference type="Pfam" id="PF02852">
    <property type="entry name" value="Pyr_redox_dim"/>
    <property type="match status" value="1"/>
</dbReference>
<proteinExistence type="inferred from homology"/>
<evidence type="ECO:0000256" key="3">
    <source>
        <dbReference type="ARBA" id="ARBA00016961"/>
    </source>
</evidence>
<dbReference type="PANTHER" id="PTHR22912">
    <property type="entry name" value="DISULFIDE OXIDOREDUCTASE"/>
    <property type="match status" value="1"/>
</dbReference>
<evidence type="ECO:0000256" key="10">
    <source>
        <dbReference type="ARBA" id="ARBA00049187"/>
    </source>
</evidence>
<evidence type="ECO:0000256" key="5">
    <source>
        <dbReference type="ARBA" id="ARBA00022827"/>
    </source>
</evidence>
<evidence type="ECO:0000313" key="14">
    <source>
        <dbReference type="EMBL" id="CAL1329207.1"/>
    </source>
</evidence>
<keyword evidence="8" id="KW-1015">Disulfide bond</keyword>
<dbReference type="InterPro" id="IPR023753">
    <property type="entry name" value="FAD/NAD-binding_dom"/>
</dbReference>
<sequence length="472" mass="52168">MNKELKTQVVVLGAGPSGYSAAFRCADLGLQTFLIESSSTLGGVCLNTGCIPSKTLLHVTKIIKEVKELIKSGIILNEPKYDINKIRILKEKIINKLTNNLSYMAKNRNVKIIKGFGKFNNSKQLIINEENNNTIVNFDNAIIAAGSSPIRLPFMPKDHRIWDSTDALELKEIPKRMLIIGGGIIGLEMGSVYYELGSKIDIVEMSDQIIPNADKDIIKVFTKQINKQVKLLLETKITSVEAKKDGIYVSIENKNSILQKERYDIVLVAIGREPNGKKINADKAGIKVNENGFIYVDKQMRTNIENIFAIGDITGQPMLAHKGIHESHIAAEVICNLKHYFDPKVIPSIAYTYPEIAWIGLTEKEAKKQNIEYDVSIFPWNASGRAITSGYTEGLTKLIFDKNSNQIIGGAVVGVNGSELLGEIGLAIEMGCDAEDISLTIHGHPTLYETICMAAKIHEGTITDLQNIKLKK</sequence>
<keyword evidence="4 11" id="KW-0285">Flavoprotein</keyword>
<feature type="domain" description="FAD/NAD(P)-binding" evidence="13">
    <location>
        <begin position="8"/>
        <end position="325"/>
    </location>
</feature>
<dbReference type="InterPro" id="IPR016156">
    <property type="entry name" value="FAD/NAD-linked_Rdtase_dimer_sf"/>
</dbReference>
<dbReference type="EC" id="1.8.1.4" evidence="2 11"/>
<feature type="domain" description="Pyridine nucleotide-disulphide oxidoreductase dimerisation" evidence="12">
    <location>
        <begin position="346"/>
        <end position="452"/>
    </location>
</feature>
<keyword evidence="6 11" id="KW-0560">Oxidoreductase</keyword>
<dbReference type="InterPro" id="IPR050151">
    <property type="entry name" value="Class-I_Pyr_Nuc-Dis_Oxidored"/>
</dbReference>
<dbReference type="Gene3D" id="3.50.50.60">
    <property type="entry name" value="FAD/NAD(P)-binding domain"/>
    <property type="match status" value="2"/>
</dbReference>
<accession>A0ABP1CFH4</accession>
<comment type="catalytic activity">
    <reaction evidence="10 11">
        <text>N(6)-[(R)-dihydrolipoyl]-L-lysyl-[protein] + NAD(+) = N(6)-[(R)-lipoyl]-L-lysyl-[protein] + NADH + H(+)</text>
        <dbReference type="Rhea" id="RHEA:15045"/>
        <dbReference type="Rhea" id="RHEA-COMP:10474"/>
        <dbReference type="Rhea" id="RHEA-COMP:10475"/>
        <dbReference type="ChEBI" id="CHEBI:15378"/>
        <dbReference type="ChEBI" id="CHEBI:57540"/>
        <dbReference type="ChEBI" id="CHEBI:57945"/>
        <dbReference type="ChEBI" id="CHEBI:83099"/>
        <dbReference type="ChEBI" id="CHEBI:83100"/>
        <dbReference type="EC" id="1.8.1.4"/>
    </reaction>
</comment>
<evidence type="ECO:0000256" key="4">
    <source>
        <dbReference type="ARBA" id="ARBA00022630"/>
    </source>
</evidence>